<dbReference type="Pfam" id="PF09588">
    <property type="entry name" value="YqaJ"/>
    <property type="match status" value="1"/>
</dbReference>
<keyword evidence="3" id="KW-1185">Reference proteome</keyword>
<reference evidence="2" key="1">
    <citation type="submission" date="2018-11" db="EMBL/GenBank/DDBJ databases">
        <authorList>
            <person name="Alioto T."/>
            <person name="Alioto T."/>
        </authorList>
    </citation>
    <scope>NUCLEOTIDE SEQUENCE</scope>
</reference>
<dbReference type="AlphaFoldDB" id="A0A8B6CGC5"/>
<evidence type="ECO:0000313" key="2">
    <source>
        <dbReference type="EMBL" id="VDI04270.1"/>
    </source>
</evidence>
<dbReference type="OrthoDB" id="6155932at2759"/>
<sequence>MTWYDQRVGRITSSTVHNVLHTTLENPSTSLKKICDPAPKPLNVPAVICGREHEKSGIKEFQQVMCTDHQNFCAKKACFLIDLNHPNIGVSADEIATCDCHGSSVLEVKCPYKFRSSLLPEFLGLASE</sequence>
<dbReference type="InterPro" id="IPR011604">
    <property type="entry name" value="PDDEXK-like_dom_sf"/>
</dbReference>
<protein>
    <recommendedName>
        <fullName evidence="1">YqaJ viral recombinase domain-containing protein</fullName>
    </recommendedName>
</protein>
<accession>A0A8B6CGC5</accession>
<dbReference type="InterPro" id="IPR019080">
    <property type="entry name" value="YqaJ_viral_recombinase"/>
</dbReference>
<name>A0A8B6CGC5_MYTGA</name>
<dbReference type="SUPFAM" id="SSF52980">
    <property type="entry name" value="Restriction endonuclease-like"/>
    <property type="match status" value="1"/>
</dbReference>
<gene>
    <name evidence="2" type="ORF">MGAL_10B050019</name>
</gene>
<proteinExistence type="predicted"/>
<dbReference type="InterPro" id="IPR011335">
    <property type="entry name" value="Restrct_endonuc-II-like"/>
</dbReference>
<dbReference type="PANTHER" id="PTHR47526">
    <property type="entry name" value="ATP-DEPENDENT DNA HELICASE"/>
    <property type="match status" value="1"/>
</dbReference>
<comment type="caution">
    <text evidence="2">The sequence shown here is derived from an EMBL/GenBank/DDBJ whole genome shotgun (WGS) entry which is preliminary data.</text>
</comment>
<dbReference type="GO" id="GO:0006281">
    <property type="term" value="P:DNA repair"/>
    <property type="evidence" value="ECO:0007669"/>
    <property type="project" value="UniProtKB-ARBA"/>
</dbReference>
<dbReference type="PANTHER" id="PTHR47526:SF3">
    <property type="entry name" value="PHD-TYPE DOMAIN-CONTAINING PROTEIN"/>
    <property type="match status" value="1"/>
</dbReference>
<organism evidence="2 3">
    <name type="scientific">Mytilus galloprovincialis</name>
    <name type="common">Mediterranean mussel</name>
    <dbReference type="NCBI Taxonomy" id="29158"/>
    <lineage>
        <taxon>Eukaryota</taxon>
        <taxon>Metazoa</taxon>
        <taxon>Spiralia</taxon>
        <taxon>Lophotrochozoa</taxon>
        <taxon>Mollusca</taxon>
        <taxon>Bivalvia</taxon>
        <taxon>Autobranchia</taxon>
        <taxon>Pteriomorphia</taxon>
        <taxon>Mytilida</taxon>
        <taxon>Mytiloidea</taxon>
        <taxon>Mytilidae</taxon>
        <taxon>Mytilinae</taxon>
        <taxon>Mytilus</taxon>
    </lineage>
</organism>
<evidence type="ECO:0000313" key="3">
    <source>
        <dbReference type="Proteomes" id="UP000596742"/>
    </source>
</evidence>
<evidence type="ECO:0000259" key="1">
    <source>
        <dbReference type="Pfam" id="PF09588"/>
    </source>
</evidence>
<feature type="domain" description="YqaJ viral recombinase" evidence="1">
    <location>
        <begin position="3"/>
        <end position="119"/>
    </location>
</feature>
<dbReference type="Proteomes" id="UP000596742">
    <property type="component" value="Unassembled WGS sequence"/>
</dbReference>
<dbReference type="Gene3D" id="3.90.320.10">
    <property type="match status" value="1"/>
</dbReference>
<dbReference type="EMBL" id="UYJE01001689">
    <property type="protein sequence ID" value="VDI04270.1"/>
    <property type="molecule type" value="Genomic_DNA"/>
</dbReference>
<dbReference type="CDD" id="cd22343">
    <property type="entry name" value="PDDEXK_lambda_exonuclease-like"/>
    <property type="match status" value="1"/>
</dbReference>